<dbReference type="SUPFAM" id="SSF54909">
    <property type="entry name" value="Dimeric alpha+beta barrel"/>
    <property type="match status" value="1"/>
</dbReference>
<dbReference type="InterPro" id="IPR011008">
    <property type="entry name" value="Dimeric_a/b-barrel"/>
</dbReference>
<accession>A0ABV8LP88</accession>
<name>A0ABV8LP88_9ACTN</name>
<evidence type="ECO:0000313" key="1">
    <source>
        <dbReference type="EMBL" id="MFC4132102.1"/>
    </source>
</evidence>
<reference evidence="2" key="1">
    <citation type="journal article" date="2019" name="Int. J. Syst. Evol. Microbiol.">
        <title>The Global Catalogue of Microorganisms (GCM) 10K type strain sequencing project: providing services to taxonomists for standard genome sequencing and annotation.</title>
        <authorList>
            <consortium name="The Broad Institute Genomics Platform"/>
            <consortium name="The Broad Institute Genome Sequencing Center for Infectious Disease"/>
            <person name="Wu L."/>
            <person name="Ma J."/>
        </authorList>
    </citation>
    <scope>NUCLEOTIDE SEQUENCE [LARGE SCALE GENOMIC DNA]</scope>
    <source>
        <strain evidence="2">CGMCC 4.7289</strain>
    </source>
</reference>
<comment type="caution">
    <text evidence="1">The sequence shown here is derived from an EMBL/GenBank/DDBJ whole genome shotgun (WGS) entry which is preliminary data.</text>
</comment>
<keyword evidence="2" id="KW-1185">Reference proteome</keyword>
<organism evidence="1 2">
    <name type="scientific">Hamadaea flava</name>
    <dbReference type="NCBI Taxonomy" id="1742688"/>
    <lineage>
        <taxon>Bacteria</taxon>
        <taxon>Bacillati</taxon>
        <taxon>Actinomycetota</taxon>
        <taxon>Actinomycetes</taxon>
        <taxon>Micromonosporales</taxon>
        <taxon>Micromonosporaceae</taxon>
        <taxon>Hamadaea</taxon>
    </lineage>
</organism>
<protein>
    <recommendedName>
        <fullName evidence="3">ABM domain-containing protein</fullName>
    </recommendedName>
</protein>
<dbReference type="RefSeq" id="WP_253753876.1">
    <property type="nucleotide sequence ID" value="NZ_JAMZDZ010000001.1"/>
</dbReference>
<dbReference type="Proteomes" id="UP001595816">
    <property type="component" value="Unassembled WGS sequence"/>
</dbReference>
<evidence type="ECO:0008006" key="3">
    <source>
        <dbReference type="Google" id="ProtNLM"/>
    </source>
</evidence>
<proteinExistence type="predicted"/>
<evidence type="ECO:0000313" key="2">
    <source>
        <dbReference type="Proteomes" id="UP001595816"/>
    </source>
</evidence>
<dbReference type="EMBL" id="JBHSAY010000009">
    <property type="protein sequence ID" value="MFC4132102.1"/>
    <property type="molecule type" value="Genomic_DNA"/>
</dbReference>
<sequence>MTAVRVHHYTVDPAGLEQLLARRAELITGIRSGFPGLQETRLTRLDDGTYQDVWRWETAELRDAAVAAAAAFPPVAQTLALTHDATVQNGDIIDER</sequence>
<gene>
    <name evidence="1" type="ORF">ACFOZ4_15945</name>
</gene>